<sequence length="105" mass="11249">MRSRSETWLLLPLLPIFLVSMFPMLLIGMLGSAGLVIFGILLIRVGIACTMDAHGDFDREVIVHGYARGPDRAAQVSDLKSATRMAVPLHLSGAAMIVAGLFLVG</sequence>
<gene>
    <name evidence="2" type="ORF">SAMN05444171_5289</name>
</gene>
<protein>
    <submittedName>
        <fullName evidence="2">Uncharacterized protein</fullName>
    </submittedName>
</protein>
<proteinExistence type="predicted"/>
<keyword evidence="1" id="KW-0812">Transmembrane</keyword>
<name>A0A1M7DF07_9BRAD</name>
<dbReference type="RefSeq" id="WP_074825315.1">
    <property type="nucleotide sequence ID" value="NZ_FNTI01000001.1"/>
</dbReference>
<evidence type="ECO:0000313" key="3">
    <source>
        <dbReference type="Proteomes" id="UP000183208"/>
    </source>
</evidence>
<keyword evidence="1" id="KW-1133">Transmembrane helix</keyword>
<evidence type="ECO:0000313" key="2">
    <source>
        <dbReference type="EMBL" id="SED82279.1"/>
    </source>
</evidence>
<accession>A0A1M7DF07</accession>
<dbReference type="Proteomes" id="UP000183208">
    <property type="component" value="Unassembled WGS sequence"/>
</dbReference>
<reference evidence="2 3" key="1">
    <citation type="submission" date="2016-10" db="EMBL/GenBank/DDBJ databases">
        <authorList>
            <person name="de Groot N.N."/>
        </authorList>
    </citation>
    <scope>NUCLEOTIDE SEQUENCE [LARGE SCALE GENOMIC DNA]</scope>
    <source>
        <strain evidence="2 3">GAS522</strain>
    </source>
</reference>
<keyword evidence="1" id="KW-0472">Membrane</keyword>
<dbReference type="EMBL" id="FNTI01000001">
    <property type="protein sequence ID" value="SED82279.1"/>
    <property type="molecule type" value="Genomic_DNA"/>
</dbReference>
<evidence type="ECO:0000256" key="1">
    <source>
        <dbReference type="SAM" id="Phobius"/>
    </source>
</evidence>
<dbReference type="AlphaFoldDB" id="A0A1M7DF07"/>
<dbReference type="OrthoDB" id="8255850at2"/>
<feature type="transmembrane region" description="Helical" evidence="1">
    <location>
        <begin position="85"/>
        <end position="104"/>
    </location>
</feature>
<organism evidence="2 3">
    <name type="scientific">Bradyrhizobium lablabi</name>
    <dbReference type="NCBI Taxonomy" id="722472"/>
    <lineage>
        <taxon>Bacteria</taxon>
        <taxon>Pseudomonadati</taxon>
        <taxon>Pseudomonadota</taxon>
        <taxon>Alphaproteobacteria</taxon>
        <taxon>Hyphomicrobiales</taxon>
        <taxon>Nitrobacteraceae</taxon>
        <taxon>Bradyrhizobium</taxon>
    </lineage>
</organism>